<name>A0ABD4XKR7_WEIPA</name>
<evidence type="ECO:0000313" key="1">
    <source>
        <dbReference type="EMBL" id="MDF8371697.1"/>
    </source>
</evidence>
<dbReference type="AlphaFoldDB" id="A0ABD4XKR7"/>
<gene>
    <name evidence="1" type="ORF">G9403_08620</name>
</gene>
<evidence type="ECO:0000313" key="2">
    <source>
        <dbReference type="Proteomes" id="UP001215461"/>
    </source>
</evidence>
<dbReference type="EMBL" id="JAANXN010000012">
    <property type="protein sequence ID" value="MDF8371697.1"/>
    <property type="molecule type" value="Genomic_DNA"/>
</dbReference>
<sequence>MALQRPIVLYTNLMHTYDQQVAELLAAKTEYISLATDDDDYLEKIPDRQPVIVEILKPHKLSTSKKQIASKTKKVVNKVSKVNKTKSIKTGLGLSLDDILLEEDSSAAKDHNGYFMGH</sequence>
<dbReference type="Proteomes" id="UP001215461">
    <property type="component" value="Unassembled WGS sequence"/>
</dbReference>
<proteinExistence type="predicted"/>
<dbReference type="RefSeq" id="WP_002827088.1">
    <property type="nucleotide sequence ID" value="NZ_CABKOP010000013.1"/>
</dbReference>
<dbReference type="KEGG" id="wpa:CO680_03305"/>
<protein>
    <submittedName>
        <fullName evidence="1">Uncharacterized protein</fullName>
    </submittedName>
</protein>
<accession>A0ABD4XKR7</accession>
<reference evidence="1 2" key="1">
    <citation type="submission" date="2020-03" db="EMBL/GenBank/DDBJ databases">
        <title>Comparative genomics of Weissella paramesenteroides.</title>
        <authorList>
            <person name="Kant R."/>
            <person name="Takala T."/>
            <person name="Saris P."/>
        </authorList>
    </citation>
    <scope>NUCLEOTIDE SEQUENCE [LARGE SCALE GENOMIC DNA]</scope>
    <source>
        <strain evidence="1 2">SJ27-4</strain>
    </source>
</reference>
<comment type="caution">
    <text evidence="1">The sequence shown here is derived from an EMBL/GenBank/DDBJ whole genome shotgun (WGS) entry which is preliminary data.</text>
</comment>
<organism evidence="1 2">
    <name type="scientific">Weissella paramesenteroides</name>
    <name type="common">Leuconostoc paramesenteroides</name>
    <dbReference type="NCBI Taxonomy" id="1249"/>
    <lineage>
        <taxon>Bacteria</taxon>
        <taxon>Bacillati</taxon>
        <taxon>Bacillota</taxon>
        <taxon>Bacilli</taxon>
        <taxon>Lactobacillales</taxon>
        <taxon>Lactobacillaceae</taxon>
        <taxon>Weissella</taxon>
    </lineage>
</organism>